<reference evidence="4" key="1">
    <citation type="submission" date="2022-08" db="EMBL/GenBank/DDBJ databases">
        <authorList>
            <consortium name="DOE Joint Genome Institute"/>
            <person name="Min B."/>
            <person name="Sierra-Patev S."/>
            <person name="Naranjo-Ortiz M."/>
            <person name="Looney B."/>
            <person name="Konkel Z."/>
            <person name="Slot J.C."/>
            <person name="Sakamoto Y."/>
            <person name="Steenwyk J.L."/>
            <person name="Rokas A."/>
            <person name="Carro J."/>
            <person name="Camarero S."/>
            <person name="Ferreira P."/>
            <person name="Molpeceres G."/>
            <person name="Ruiz-duenas F.J."/>
            <person name="Serrano A."/>
            <person name="Henrissat B."/>
            <person name="Drula E."/>
            <person name="Hughes K.W."/>
            <person name="Mata J.L."/>
            <person name="Ishikawa N.K."/>
            <person name="Vargas-Isla R."/>
            <person name="Ushijima S."/>
            <person name="Smith C.A."/>
            <person name="Ahrendt S."/>
            <person name="Andreopoulos W."/>
            <person name="He G."/>
            <person name="LaButti K."/>
            <person name="Lipzen A."/>
            <person name="Ng V."/>
            <person name="Riley R."/>
            <person name="Sandor L."/>
            <person name="Barry K."/>
            <person name="Martinez A.T."/>
            <person name="Xiao Y."/>
            <person name="Gibbons J.G."/>
            <person name="Terashima K."/>
            <person name="Hibbett D.S."/>
            <person name="Grigoriev I.V."/>
        </authorList>
    </citation>
    <scope>NUCLEOTIDE SEQUENCE</scope>
    <source>
        <strain evidence="4">ET3784</strain>
    </source>
</reference>
<evidence type="ECO:0000256" key="1">
    <source>
        <dbReference type="ARBA" id="ARBA00022741"/>
    </source>
</evidence>
<accession>A0AA38J1M7</accession>
<gene>
    <name evidence="4" type="ORF">DFJ43DRAFT_1044729</name>
</gene>
<keyword evidence="1" id="KW-0547">Nucleotide-binding</keyword>
<protein>
    <recommendedName>
        <fullName evidence="3">Helicase ATP-binding domain-containing protein</fullName>
    </recommendedName>
</protein>
<dbReference type="Gene3D" id="3.40.50.10810">
    <property type="entry name" value="Tandem AAA-ATPase domain"/>
    <property type="match status" value="1"/>
</dbReference>
<dbReference type="InterPro" id="IPR014001">
    <property type="entry name" value="Helicase_ATP-bd"/>
</dbReference>
<dbReference type="GO" id="GO:0005524">
    <property type="term" value="F:ATP binding"/>
    <property type="evidence" value="ECO:0007669"/>
    <property type="project" value="InterPro"/>
</dbReference>
<dbReference type="InterPro" id="IPR050496">
    <property type="entry name" value="SNF2_RAD54_helicase_repair"/>
</dbReference>
<name>A0AA38J1M7_9AGAR</name>
<dbReference type="Proteomes" id="UP001176059">
    <property type="component" value="Unassembled WGS sequence"/>
</dbReference>
<comment type="caution">
    <text evidence="4">The sequence shown here is derived from an EMBL/GenBank/DDBJ whole genome shotgun (WGS) entry which is preliminary data.</text>
</comment>
<dbReference type="SUPFAM" id="SSF52540">
    <property type="entry name" value="P-loop containing nucleoside triphosphate hydrolases"/>
    <property type="match status" value="1"/>
</dbReference>
<sequence>MDFSADLGPSFQQSLSIRRRYFPDAVSLMQNIPEKDDILAENAEKDNIFAQARPKQTVLSGIFLDGFSHLDGVKMVFHVTENNCPQTTKSGRVSGAMVKVSINILGRRWAGGKAQNIDADFYHCASNDIRYSNYRRYVYSHFLSQNIQNYRIERLPKLVTEFETSSGETFEVKVPKLLQAFRAVGVVPFWEEECPAEYEQQWGERWEHIHETLEEMSNIARKTEVDKFHWTKMDVQDVAKAARDGGWEACMDSEIQSYLKSQEWDIQTRYMRAIQADPKADFVLMGAWDSEMIQIVTHLLGDGALDEQRAVYSVVKDWWHSMISALLDTSRKYKIRALHRLLIAEKRVKELLGEDFLQSNMRTDFTAKDARVVITALKRYAGCLTWQVVTTQDLKIQSKVVDLTKPDALEKIRARWDKLSDMAKRKEFCQLALGWMQGILAKKLNKQVQQPDLEAEDLIVFNYGVKMAEAVPRSQVDAMATPEPIEVAQFERQLQDFSDMWLGRDRTDDGLSTALSLFEGDNIEEMRKVFFTDSEDIGVERFAKMTEEDLHVYLGIPSGIPAVFRKYTADDPESIPLGNSGNESFEGAEPVGLSWHQEVWLAAMVGLSVNSGQADVEGIHHTEEGLEKAPMAIREKWGTNPGIALLDEVGLGKTMEAIAGIGLLQTLHKVKRDWKPESGLDKLPACIRTADTFGGRAEGIPDASHLIVVPTNLIDQWASELRRFMNPRAVDLIVVSTNAKKWQSDLRRLESSPQPRYRRVVLVTHKIVQRMFSLEKLEIVANEVQFEPRLRYQLPRHTVFGYSWGSIWVDEVHESRTGKALWRALRALLELCLIKVLMSATPLVENPEDLLNLARLIRPTTLGVPESENLRNMGRDLRILKSKYRVKTHGAALDFADQDEIHVQTEQNEVTSFAERMVRMIYLNELITVSTWVLTVIHSELITVSIKVLTVLSRVLIVIHSELITVSTWVLTAMNSELITVFVKVLTVIHSELITVLTKVLTVLSRVLTVMNSELITVYLKVLTVMNNELITVLTVLSRVLTVMNSELITVSTWVLTVIHKCSLSYTVLTVMNSELITVHVEVLIVFTMVFIVMDRCSLSIHECSLFVTSWTVLTVSKCCTHCHEQCSLYPSVVLIVINSELSTVYGTLLIVMNKLTVVYDELDVIHSVLNILLIVIDSELKVFVTVYNELNALVIVTINLMSCSLCPTAAKSRY</sequence>
<dbReference type="InterPro" id="IPR027417">
    <property type="entry name" value="P-loop_NTPase"/>
</dbReference>
<evidence type="ECO:0000256" key="2">
    <source>
        <dbReference type="ARBA" id="ARBA00022840"/>
    </source>
</evidence>
<reference evidence="4" key="2">
    <citation type="journal article" date="2023" name="Proc. Natl. Acad. Sci. U.S.A.">
        <title>A global phylogenomic analysis of the shiitake genus Lentinula.</title>
        <authorList>
            <person name="Sierra-Patev S."/>
            <person name="Min B."/>
            <person name="Naranjo-Ortiz M."/>
            <person name="Looney B."/>
            <person name="Konkel Z."/>
            <person name="Slot J.C."/>
            <person name="Sakamoto Y."/>
            <person name="Steenwyk J.L."/>
            <person name="Rokas A."/>
            <person name="Carro J."/>
            <person name="Camarero S."/>
            <person name="Ferreira P."/>
            <person name="Molpeceres G."/>
            <person name="Ruiz-Duenas F.J."/>
            <person name="Serrano A."/>
            <person name="Henrissat B."/>
            <person name="Drula E."/>
            <person name="Hughes K.W."/>
            <person name="Mata J.L."/>
            <person name="Ishikawa N.K."/>
            <person name="Vargas-Isla R."/>
            <person name="Ushijima S."/>
            <person name="Smith C.A."/>
            <person name="Donoghue J."/>
            <person name="Ahrendt S."/>
            <person name="Andreopoulos W."/>
            <person name="He G."/>
            <person name="LaButti K."/>
            <person name="Lipzen A."/>
            <person name="Ng V."/>
            <person name="Riley R."/>
            <person name="Sandor L."/>
            <person name="Barry K."/>
            <person name="Martinez A.T."/>
            <person name="Xiao Y."/>
            <person name="Gibbons J.G."/>
            <person name="Terashima K."/>
            <person name="Grigoriev I.V."/>
            <person name="Hibbett D."/>
        </authorList>
    </citation>
    <scope>NUCLEOTIDE SEQUENCE</scope>
    <source>
        <strain evidence="4">ET3784</strain>
    </source>
</reference>
<evidence type="ECO:0000313" key="5">
    <source>
        <dbReference type="Proteomes" id="UP001176059"/>
    </source>
</evidence>
<dbReference type="InterPro" id="IPR000330">
    <property type="entry name" value="SNF2_N"/>
</dbReference>
<dbReference type="SMART" id="SM00487">
    <property type="entry name" value="DEXDc"/>
    <property type="match status" value="1"/>
</dbReference>
<evidence type="ECO:0000259" key="3">
    <source>
        <dbReference type="PROSITE" id="PS51192"/>
    </source>
</evidence>
<feature type="domain" description="Helicase ATP-binding" evidence="3">
    <location>
        <begin position="634"/>
        <end position="860"/>
    </location>
</feature>
<dbReference type="Pfam" id="PF00176">
    <property type="entry name" value="SNF2-rel_dom"/>
    <property type="match status" value="1"/>
</dbReference>
<proteinExistence type="predicted"/>
<dbReference type="PROSITE" id="PS51192">
    <property type="entry name" value="HELICASE_ATP_BIND_1"/>
    <property type="match status" value="1"/>
</dbReference>
<dbReference type="PANTHER" id="PTHR45629:SF7">
    <property type="entry name" value="DNA EXCISION REPAIR PROTEIN ERCC-6-RELATED"/>
    <property type="match status" value="1"/>
</dbReference>
<evidence type="ECO:0000313" key="4">
    <source>
        <dbReference type="EMBL" id="KAJ3709640.1"/>
    </source>
</evidence>
<dbReference type="EMBL" id="JANVFO010000165">
    <property type="protein sequence ID" value="KAJ3709640.1"/>
    <property type="molecule type" value="Genomic_DNA"/>
</dbReference>
<dbReference type="AlphaFoldDB" id="A0AA38J1M7"/>
<organism evidence="4 5">
    <name type="scientific">Lentinula guzmanii</name>
    <dbReference type="NCBI Taxonomy" id="2804957"/>
    <lineage>
        <taxon>Eukaryota</taxon>
        <taxon>Fungi</taxon>
        <taxon>Dikarya</taxon>
        <taxon>Basidiomycota</taxon>
        <taxon>Agaricomycotina</taxon>
        <taxon>Agaricomycetes</taxon>
        <taxon>Agaricomycetidae</taxon>
        <taxon>Agaricales</taxon>
        <taxon>Marasmiineae</taxon>
        <taxon>Omphalotaceae</taxon>
        <taxon>Lentinula</taxon>
    </lineage>
</organism>
<keyword evidence="2" id="KW-0067">ATP-binding</keyword>
<dbReference type="InterPro" id="IPR038718">
    <property type="entry name" value="SNF2-like_sf"/>
</dbReference>
<dbReference type="PANTHER" id="PTHR45629">
    <property type="entry name" value="SNF2/RAD54 FAMILY MEMBER"/>
    <property type="match status" value="1"/>
</dbReference>
<keyword evidence="5" id="KW-1185">Reference proteome</keyword>